<gene>
    <name evidence="1" type="ORF">ReqiPine5gene35</name>
</gene>
<name>D4P810_9CAUD</name>
<dbReference type="Proteomes" id="UP000001504">
    <property type="component" value="Segment"/>
</dbReference>
<reference evidence="1 2" key="1">
    <citation type="journal article" date="2011" name="Appl. Environ. Microbiol.">
        <title>Genomic and functional analyses of Rhodococcus equi phages ReqiPepy6, ReqiPoco6, ReqiPine5, and ReqiDocB7.</title>
        <authorList>
            <person name="Summer E.J."/>
            <person name="Liu M."/>
            <person name="Gill J.J."/>
            <person name="Grant M."/>
            <person name="Chan-Cortes T.N."/>
            <person name="Ferguson L."/>
            <person name="Janes C."/>
            <person name="Lange K."/>
            <person name="Bertoli M."/>
            <person name="Moore C."/>
            <person name="Orchard R.C."/>
            <person name="Cohen N."/>
            <person name="Young R."/>
        </authorList>
    </citation>
    <scope>NUCLEOTIDE SEQUENCE [LARGE SCALE GENOMIC DNA]</scope>
</reference>
<protein>
    <submittedName>
        <fullName evidence="1">Gp35</fullName>
    </submittedName>
</protein>
<dbReference type="RefSeq" id="YP_009016216.1">
    <property type="nucleotide sequence ID" value="NC_023722.1"/>
</dbReference>
<dbReference type="GeneID" id="18564146"/>
<sequence>MILESMEKEAERDLYFQKNYIPDIDDTKAARATRQEENDSFDAFLSAVQAANIEK</sequence>
<dbReference type="EMBL" id="GU580943">
    <property type="protein sequence ID" value="ADD81140.1"/>
    <property type="molecule type" value="Genomic_DNA"/>
</dbReference>
<dbReference type="KEGG" id="vg:18564146"/>
<evidence type="ECO:0000313" key="1">
    <source>
        <dbReference type="EMBL" id="ADD81140.1"/>
    </source>
</evidence>
<proteinExistence type="predicted"/>
<accession>D4P810</accession>
<organism evidence="1 2">
    <name type="scientific">Rhodococcus phage ReqiPine5</name>
    <dbReference type="NCBI Taxonomy" id="691963"/>
    <lineage>
        <taxon>Viruses</taxon>
        <taxon>Duplodnaviria</taxon>
        <taxon>Heunggongvirae</taxon>
        <taxon>Uroviricota</taxon>
        <taxon>Caudoviricetes</taxon>
        <taxon>Caudoviricetes incertae sedis</taxon>
        <taxon>Reqipinevirus</taxon>
        <taxon>Reqipinevirus reqipine5</taxon>
    </lineage>
</organism>
<keyword evidence="2" id="KW-1185">Reference proteome</keyword>
<evidence type="ECO:0000313" key="2">
    <source>
        <dbReference type="Proteomes" id="UP000001504"/>
    </source>
</evidence>